<dbReference type="OrthoDB" id="10005898at2759"/>
<dbReference type="AlphaFoldDB" id="A0A6G1IEA8"/>
<proteinExistence type="predicted"/>
<evidence type="ECO:0000256" key="1">
    <source>
        <dbReference type="SAM" id="MobiDB-lite"/>
    </source>
</evidence>
<feature type="compositionally biased region" description="Pro residues" evidence="1">
    <location>
        <begin position="19"/>
        <end position="33"/>
    </location>
</feature>
<organism evidence="2 3">
    <name type="scientific">Lentithecium fluviatile CBS 122367</name>
    <dbReference type="NCBI Taxonomy" id="1168545"/>
    <lineage>
        <taxon>Eukaryota</taxon>
        <taxon>Fungi</taxon>
        <taxon>Dikarya</taxon>
        <taxon>Ascomycota</taxon>
        <taxon>Pezizomycotina</taxon>
        <taxon>Dothideomycetes</taxon>
        <taxon>Pleosporomycetidae</taxon>
        <taxon>Pleosporales</taxon>
        <taxon>Massarineae</taxon>
        <taxon>Lentitheciaceae</taxon>
        <taxon>Lentithecium</taxon>
    </lineage>
</organism>
<evidence type="ECO:0000313" key="3">
    <source>
        <dbReference type="Proteomes" id="UP000799291"/>
    </source>
</evidence>
<evidence type="ECO:0000313" key="2">
    <source>
        <dbReference type="EMBL" id="KAF2676465.1"/>
    </source>
</evidence>
<evidence type="ECO:0008006" key="4">
    <source>
        <dbReference type="Google" id="ProtNLM"/>
    </source>
</evidence>
<protein>
    <recommendedName>
        <fullName evidence="4">Peroxin 11C</fullName>
    </recommendedName>
</protein>
<name>A0A6G1IEA8_9PLEO</name>
<accession>A0A6G1IEA8</accession>
<gene>
    <name evidence="2" type="ORF">K458DRAFT_424678</name>
</gene>
<dbReference type="Proteomes" id="UP000799291">
    <property type="component" value="Unassembled WGS sequence"/>
</dbReference>
<dbReference type="PANTHER" id="PTHR12652">
    <property type="entry name" value="PEROXISOMAL BIOGENESIS FACTOR 11"/>
    <property type="match status" value="1"/>
</dbReference>
<dbReference type="EMBL" id="MU005634">
    <property type="protein sequence ID" value="KAF2676465.1"/>
    <property type="molecule type" value="Genomic_DNA"/>
</dbReference>
<sequence>MASEPHPSASTTTPSHSTTPPPDPPSTPSPPPRHASLLSKLRTLVLRYILYLSHRADRTLVRLSALLSSPTSTDALLGTTSYTLSLLHAVLSRVLSTRLTHLATSLAEKATPVLLPGEAFVATVPAPPSTLRLANTVAATKALTAVIDDYRIFVRLWGLAGVYVWARGVWTASLGKEAGTKERWVRRVVWAQIASIVLFQVLENGAYLASKGVLTSAAWSGEDGAKREVRWWMWSSRFWAAYVALELARLAILRSYNTSLSAGATAEEKDLLGDGEKEGKLLREVRQREDWLWWRDLVSNLGYMPMTLHWSVEEGRSVLSDWGVSLLGAVAGGALLVDAWRQTA</sequence>
<feature type="region of interest" description="Disordered" evidence="1">
    <location>
        <begin position="1"/>
        <end position="34"/>
    </location>
</feature>
<feature type="compositionally biased region" description="Low complexity" evidence="1">
    <location>
        <begin position="1"/>
        <end position="18"/>
    </location>
</feature>
<reference evidence="2" key="1">
    <citation type="journal article" date="2020" name="Stud. Mycol.">
        <title>101 Dothideomycetes genomes: a test case for predicting lifestyles and emergence of pathogens.</title>
        <authorList>
            <person name="Haridas S."/>
            <person name="Albert R."/>
            <person name="Binder M."/>
            <person name="Bloem J."/>
            <person name="Labutti K."/>
            <person name="Salamov A."/>
            <person name="Andreopoulos B."/>
            <person name="Baker S."/>
            <person name="Barry K."/>
            <person name="Bills G."/>
            <person name="Bluhm B."/>
            <person name="Cannon C."/>
            <person name="Castanera R."/>
            <person name="Culley D."/>
            <person name="Daum C."/>
            <person name="Ezra D."/>
            <person name="Gonzalez J."/>
            <person name="Henrissat B."/>
            <person name="Kuo A."/>
            <person name="Liang C."/>
            <person name="Lipzen A."/>
            <person name="Lutzoni F."/>
            <person name="Magnuson J."/>
            <person name="Mondo S."/>
            <person name="Nolan M."/>
            <person name="Ohm R."/>
            <person name="Pangilinan J."/>
            <person name="Park H.-J."/>
            <person name="Ramirez L."/>
            <person name="Alfaro M."/>
            <person name="Sun H."/>
            <person name="Tritt A."/>
            <person name="Yoshinaga Y."/>
            <person name="Zwiers L.-H."/>
            <person name="Turgeon B."/>
            <person name="Goodwin S."/>
            <person name="Spatafora J."/>
            <person name="Crous P."/>
            <person name="Grigoriev I."/>
        </authorList>
    </citation>
    <scope>NUCLEOTIDE SEQUENCE</scope>
    <source>
        <strain evidence="2">CBS 122367</strain>
    </source>
</reference>
<dbReference type="PANTHER" id="PTHR12652:SF25">
    <property type="entry name" value="MICROBODY (PEROXISOME) PROLIFERATION PROTEIN PEROXIN 11C (EUROFUNG)"/>
    <property type="match status" value="1"/>
</dbReference>
<keyword evidence="3" id="KW-1185">Reference proteome</keyword>